<reference evidence="2" key="1">
    <citation type="submission" date="2019-02" db="EMBL/GenBank/DDBJ databases">
        <title>Halonotius sp. a new haloarchaeum isolated from saline soil.</title>
        <authorList>
            <person name="Duran-Viseras A."/>
            <person name="Sanchez-Porro C."/>
            <person name="Ventosa A."/>
        </authorList>
    </citation>
    <scope>NUCLEOTIDE SEQUENCE</scope>
    <source>
        <strain evidence="2">F15B</strain>
    </source>
</reference>
<name>A0A8J8TAG7_9EURY</name>
<accession>A0A8J8TAG7</accession>
<organism evidence="2 3">
    <name type="scientific">Halonotius terrestris</name>
    <dbReference type="NCBI Taxonomy" id="2487750"/>
    <lineage>
        <taxon>Archaea</taxon>
        <taxon>Methanobacteriati</taxon>
        <taxon>Methanobacteriota</taxon>
        <taxon>Stenosarchaea group</taxon>
        <taxon>Halobacteria</taxon>
        <taxon>Halobacteriales</taxon>
        <taxon>Haloferacaceae</taxon>
        <taxon>Halonotius</taxon>
    </lineage>
</organism>
<dbReference type="AlphaFoldDB" id="A0A8J8TAG7"/>
<dbReference type="SUPFAM" id="SSF54909">
    <property type="entry name" value="Dimeric alpha+beta barrel"/>
    <property type="match status" value="1"/>
</dbReference>
<dbReference type="OrthoDB" id="212084at2157"/>
<dbReference type="Pfam" id="PF24152">
    <property type="entry name" value="DUF7405"/>
    <property type="match status" value="1"/>
</dbReference>
<evidence type="ECO:0000313" key="3">
    <source>
        <dbReference type="Proteomes" id="UP000705823"/>
    </source>
</evidence>
<feature type="region of interest" description="Disordered" evidence="1">
    <location>
        <begin position="413"/>
        <end position="435"/>
    </location>
</feature>
<proteinExistence type="predicted"/>
<feature type="compositionally biased region" description="Basic and acidic residues" evidence="1">
    <location>
        <begin position="426"/>
        <end position="435"/>
    </location>
</feature>
<protein>
    <submittedName>
        <fullName evidence="2">Tat pathway signal protein</fullName>
    </submittedName>
</protein>
<dbReference type="EMBL" id="RKLU01000010">
    <property type="protein sequence ID" value="TQQ78666.1"/>
    <property type="molecule type" value="Genomic_DNA"/>
</dbReference>
<dbReference type="InterPro" id="IPR006311">
    <property type="entry name" value="TAT_signal"/>
</dbReference>
<dbReference type="Proteomes" id="UP000705823">
    <property type="component" value="Unassembled WGS sequence"/>
</dbReference>
<dbReference type="PROSITE" id="PS51257">
    <property type="entry name" value="PROKAR_LIPOPROTEIN"/>
    <property type="match status" value="1"/>
</dbReference>
<dbReference type="InterPro" id="IPR055828">
    <property type="entry name" value="DUF7405"/>
</dbReference>
<evidence type="ECO:0000256" key="1">
    <source>
        <dbReference type="SAM" id="MobiDB-lite"/>
    </source>
</evidence>
<gene>
    <name evidence="2" type="ORF">EGH24_13680</name>
</gene>
<dbReference type="InterPro" id="IPR011008">
    <property type="entry name" value="Dimeric_a/b-barrel"/>
</dbReference>
<sequence>MTDERGVPRREFLKSAVAIGGAAAFSACLGREEVDVPTGPDDLSSYPQRQHAWNEVLPRDDHGNVIAPSHRLLLYLNYRRDGQPNEDDRDQVETALRGIEHAYERSGIGLLLTVSYSPAYFDRFDESLSEGVDLPDPEALAPFEDPEFDTPDAVVHLASNTAQVVLGAEEALKGNKSTLNGVDQPDVALTDVFSLTDRRTGFIGDGLPAKNAGDAESVPADKVPDDAPLFMGFKSGFKKNQASEDRVTIQSGPFADGTTQHISKLQLNLNQWYNQDDRWQREAKMFCPYHAENDVIEGAGDNLGNSSKIDDCKPTDETAREMGVVGHSQKSARARDDEDSPLILRRDFDSTDGGTASLHFLALQRRITDFVDTREAMNGTDVTEQSAVGQRNNNGILQYIRSERRGNFLVPPRSLRALPPAQPARDAQEVTHESS</sequence>
<keyword evidence="3" id="KW-1185">Reference proteome</keyword>
<comment type="caution">
    <text evidence="2">The sequence shown here is derived from an EMBL/GenBank/DDBJ whole genome shotgun (WGS) entry which is preliminary data.</text>
</comment>
<evidence type="ECO:0000313" key="2">
    <source>
        <dbReference type="EMBL" id="TQQ78666.1"/>
    </source>
</evidence>
<dbReference type="PROSITE" id="PS51318">
    <property type="entry name" value="TAT"/>
    <property type="match status" value="1"/>
</dbReference>